<dbReference type="RefSeq" id="WP_104919035.1">
    <property type="nucleotide sequence ID" value="NZ_CP014019.1"/>
</dbReference>
<dbReference type="InterPro" id="IPR011990">
    <property type="entry name" value="TPR-like_helical_dom_sf"/>
</dbReference>
<reference evidence="4" key="1">
    <citation type="submission" date="2017-12" db="EMBL/GenBank/DDBJ databases">
        <title>FDA dAtabase for Regulatory Grade micrObial Sequences (FDA-ARGOS): Supporting development and validation of Infectious Disease Dx tests.</title>
        <authorList>
            <person name="Hoffmann M."/>
            <person name="Allard M."/>
            <person name="Evans P."/>
            <person name="Brown E."/>
            <person name="Tallon L."/>
            <person name="Sadzewicz L."/>
            <person name="Sengamalay N."/>
            <person name="Ott S."/>
            <person name="Godinez A."/>
            <person name="Nagaraj S."/>
            <person name="Vavikolanu K."/>
            <person name="Aluvathingal J."/>
            <person name="Nadendla S."/>
            <person name="Sichtig H."/>
        </authorList>
    </citation>
    <scope>NUCLEOTIDE SEQUENCE [LARGE SCALE GENOMIC DNA]</scope>
    <source>
        <strain evidence="4">FDAARGOS_129</strain>
    </source>
</reference>
<organism evidence="3 4">
    <name type="scientific">Acinetobacter nosocomialis</name>
    <dbReference type="NCBI Taxonomy" id="106654"/>
    <lineage>
        <taxon>Bacteria</taxon>
        <taxon>Pseudomonadati</taxon>
        <taxon>Pseudomonadota</taxon>
        <taxon>Gammaproteobacteria</taxon>
        <taxon>Moraxellales</taxon>
        <taxon>Moraxellaceae</taxon>
        <taxon>Acinetobacter</taxon>
        <taxon>Acinetobacter calcoaceticus/baumannii complex</taxon>
    </lineage>
</organism>
<dbReference type="PROSITE" id="PS50005">
    <property type="entry name" value="TPR"/>
    <property type="match status" value="1"/>
</dbReference>
<evidence type="ECO:0000256" key="2">
    <source>
        <dbReference type="SAM" id="Phobius"/>
    </source>
</evidence>
<sequence length="322" mass="36209">MRWRDVIIGALASLFVTVVGGVTVYYATKEPDEKKNEKLVYEISKSAEFISQEKQISFSTVTIRNLGGVVAKNVVISVNLKEADINDVAINTNIGLKETTQEIKKKSLKVTYANFMPNEKVTINLIISKAEKVEVDVRSESSLGQDSSQLLQDNSFAENTSKKNILLYSLLIILLLLWYLVVFKFVKHRKFKSQNNAGFVLLHSGLTDQAEKLFLLAIDNGDYCEFTLSNLALCQAIKGNYDKAEALLKATNFATKSKHGRAVVLFNKSLIKLIESNKDEALNCLRQAIQLSPKEIRKYCQLSILLDVVRNEPAYYDLLKDN</sequence>
<evidence type="ECO:0000313" key="4">
    <source>
        <dbReference type="Proteomes" id="UP000237921"/>
    </source>
</evidence>
<keyword evidence="2" id="KW-0812">Transmembrane</keyword>
<dbReference type="SMART" id="SM00028">
    <property type="entry name" value="TPR"/>
    <property type="match status" value="3"/>
</dbReference>
<protein>
    <submittedName>
        <fullName evidence="3">Uncharacterized protein</fullName>
    </submittedName>
</protein>
<dbReference type="InterPro" id="IPR019734">
    <property type="entry name" value="TPR_rpt"/>
</dbReference>
<name>A0A2L1VJ02_ACINO</name>
<dbReference type="Pfam" id="PF13181">
    <property type="entry name" value="TPR_8"/>
    <property type="match status" value="1"/>
</dbReference>
<keyword evidence="2" id="KW-1133">Transmembrane helix</keyword>
<gene>
    <name evidence="3" type="ORF">AL533_12560</name>
</gene>
<keyword evidence="1" id="KW-0802">TPR repeat</keyword>
<feature type="transmembrane region" description="Helical" evidence="2">
    <location>
        <begin position="165"/>
        <end position="186"/>
    </location>
</feature>
<accession>A0A2L1VJ02</accession>
<evidence type="ECO:0000256" key="1">
    <source>
        <dbReference type="PROSITE-ProRule" id="PRU00339"/>
    </source>
</evidence>
<proteinExistence type="predicted"/>
<dbReference type="Proteomes" id="UP000237921">
    <property type="component" value="Chromosome"/>
</dbReference>
<evidence type="ECO:0000313" key="3">
    <source>
        <dbReference type="EMBL" id="AVF45154.1"/>
    </source>
</evidence>
<dbReference type="EMBL" id="CP014019">
    <property type="protein sequence ID" value="AVF45154.1"/>
    <property type="molecule type" value="Genomic_DNA"/>
</dbReference>
<dbReference type="AlphaFoldDB" id="A0A2L1VJ02"/>
<keyword evidence="2" id="KW-0472">Membrane</keyword>
<dbReference type="Gene3D" id="1.25.40.10">
    <property type="entry name" value="Tetratricopeptide repeat domain"/>
    <property type="match status" value="1"/>
</dbReference>
<feature type="repeat" description="TPR" evidence="1">
    <location>
        <begin position="262"/>
        <end position="295"/>
    </location>
</feature>
<dbReference type="SUPFAM" id="SSF48452">
    <property type="entry name" value="TPR-like"/>
    <property type="match status" value="1"/>
</dbReference>